<organism evidence="2 3">
    <name type="scientific">Botrytis byssoidea</name>
    <dbReference type="NCBI Taxonomy" id="139641"/>
    <lineage>
        <taxon>Eukaryota</taxon>
        <taxon>Fungi</taxon>
        <taxon>Dikarya</taxon>
        <taxon>Ascomycota</taxon>
        <taxon>Pezizomycotina</taxon>
        <taxon>Leotiomycetes</taxon>
        <taxon>Helotiales</taxon>
        <taxon>Sclerotiniaceae</taxon>
        <taxon>Botrytis</taxon>
    </lineage>
</organism>
<feature type="compositionally biased region" description="Basic and acidic residues" evidence="1">
    <location>
        <begin position="487"/>
        <end position="503"/>
    </location>
</feature>
<evidence type="ECO:0000313" key="3">
    <source>
        <dbReference type="Proteomes" id="UP000710849"/>
    </source>
</evidence>
<feature type="compositionally biased region" description="Basic residues" evidence="1">
    <location>
        <begin position="507"/>
        <end position="517"/>
    </location>
</feature>
<dbReference type="Proteomes" id="UP000710849">
    <property type="component" value="Unassembled WGS sequence"/>
</dbReference>
<sequence length="525" mass="58650">MSHRENEVPPPVIGCCVGPNHILNDILGTWISRTKWAKRFKRDETSKVCLILIETDDKHEFNAIWEPFISAMTKVGYFATALVFKHEGPPKVSSQTYGLENCLTNCCSQVKNILIQKEEAIRNFNEEINFHSIYVGAIGSYLQLGVKVDGEEREVEFNVALYVNPFAETFGQQGGFWHISKGATLPDRFDFGRHTVEEFRHHDSRGSDWHATMLKTGRSRHEILLECTTKIIRDHSKQLFKSEYEEASRNPFEIGRGAIYVTGAKPNKASRLQPRAFESGSFESGIFTADIWLVGKDNSERSGRRELAYIPKTTTSKPITTKTEISKEPTPGRKELTRGRSNSTTPSSAISNSSKPTRDRSNSATPKTTTSRSDRHRAISPDSKKPTTNGSKVATSNLTTTRSEISKATAPNPQKSTSKIFDSAISTPVRPKLVTRRSDRSDRSDRSKAAPSEAYESTPDKTPLLKLRSDKPKAAKSNGAPSNPARSGKETIKAATKKIDESLQKLNPRKPNPRQHRGYNQLEES</sequence>
<feature type="compositionally biased region" description="Low complexity" evidence="1">
    <location>
        <begin position="311"/>
        <end position="323"/>
    </location>
</feature>
<feature type="compositionally biased region" description="Basic and acidic residues" evidence="1">
    <location>
        <begin position="436"/>
        <end position="448"/>
    </location>
</feature>
<name>A0A9P5I4M3_9HELO</name>
<evidence type="ECO:0000313" key="2">
    <source>
        <dbReference type="EMBL" id="KAF7929979.1"/>
    </source>
</evidence>
<dbReference type="RefSeq" id="XP_038729202.1">
    <property type="nucleotide sequence ID" value="XM_038880091.1"/>
</dbReference>
<reference evidence="2 3" key="1">
    <citation type="journal article" date="2020" name="Genome Biol. Evol.">
        <title>Comparative genomics of Sclerotiniaceae.</title>
        <authorList>
            <person name="Valero Jimenez C.A."/>
            <person name="Steentjes M."/>
            <person name="Scholten O.E."/>
            <person name="Van Kan J.A.L."/>
        </authorList>
    </citation>
    <scope>NUCLEOTIDE SEQUENCE [LARGE SCALE GENOMIC DNA]</scope>
    <source>
        <strain evidence="2 3">MUCL 94</strain>
    </source>
</reference>
<keyword evidence="3" id="KW-1185">Reference proteome</keyword>
<feature type="compositionally biased region" description="Basic and acidic residues" evidence="1">
    <location>
        <begin position="324"/>
        <end position="338"/>
    </location>
</feature>
<dbReference type="AlphaFoldDB" id="A0A9P5I4M3"/>
<dbReference type="GeneID" id="62153164"/>
<proteinExistence type="predicted"/>
<feature type="compositionally biased region" description="Polar residues" evidence="1">
    <location>
        <begin position="409"/>
        <end position="426"/>
    </location>
</feature>
<gene>
    <name evidence="2" type="ORF">EAE97_009576</name>
</gene>
<feature type="compositionally biased region" description="Low complexity" evidence="1">
    <location>
        <begin position="341"/>
        <end position="354"/>
    </location>
</feature>
<protein>
    <submittedName>
        <fullName evidence="2">Uncharacterized protein</fullName>
    </submittedName>
</protein>
<comment type="caution">
    <text evidence="2">The sequence shown here is derived from an EMBL/GenBank/DDBJ whole genome shotgun (WGS) entry which is preliminary data.</text>
</comment>
<feature type="compositionally biased region" description="Basic and acidic residues" evidence="1">
    <location>
        <begin position="372"/>
        <end position="385"/>
    </location>
</feature>
<accession>A0A9P5I4M3</accession>
<feature type="region of interest" description="Disordered" evidence="1">
    <location>
        <begin position="304"/>
        <end position="525"/>
    </location>
</feature>
<feature type="compositionally biased region" description="Polar residues" evidence="1">
    <location>
        <begin position="362"/>
        <end position="371"/>
    </location>
</feature>
<dbReference type="EMBL" id="RCSW01000022">
    <property type="protein sequence ID" value="KAF7929979.1"/>
    <property type="molecule type" value="Genomic_DNA"/>
</dbReference>
<evidence type="ECO:0000256" key="1">
    <source>
        <dbReference type="SAM" id="MobiDB-lite"/>
    </source>
</evidence>
<feature type="compositionally biased region" description="Polar residues" evidence="1">
    <location>
        <begin position="386"/>
        <end position="403"/>
    </location>
</feature>